<evidence type="ECO:0008006" key="7">
    <source>
        <dbReference type="Google" id="ProtNLM"/>
    </source>
</evidence>
<proteinExistence type="inferred from homology"/>
<gene>
    <name evidence="5" type="ORF">Ate02nite_62040</name>
</gene>
<reference evidence="5" key="1">
    <citation type="submission" date="2021-01" db="EMBL/GenBank/DDBJ databases">
        <title>Whole genome shotgun sequence of Actinoplanes tereljensis NBRC 105297.</title>
        <authorList>
            <person name="Komaki H."/>
            <person name="Tamura T."/>
        </authorList>
    </citation>
    <scope>NUCLEOTIDE SEQUENCE</scope>
    <source>
        <strain evidence="5">NBRC 105297</strain>
    </source>
</reference>
<comment type="similarity">
    <text evidence="1">Belongs to the BlaI transcriptional regulatory family.</text>
</comment>
<evidence type="ECO:0000256" key="1">
    <source>
        <dbReference type="ARBA" id="ARBA00011046"/>
    </source>
</evidence>
<evidence type="ECO:0000256" key="3">
    <source>
        <dbReference type="ARBA" id="ARBA00023125"/>
    </source>
</evidence>
<keyword evidence="6" id="KW-1185">Reference proteome</keyword>
<accession>A0A919NT50</accession>
<protein>
    <recommendedName>
        <fullName evidence="7">Transcriptional regulator</fullName>
    </recommendedName>
</protein>
<sequence length="125" mass="13470">MTSKDGRRPPGGLEAAVMGVLWAADAPITATEVQQELGGDLAYNTVQTILSRLHDKNAVERNRTGRRHSYWPTRDAAAEAASQMQAALADRPDRLAVLQLFAASLADSDAALLRQVLADGERPHP</sequence>
<organism evidence="5 6">
    <name type="scientific">Paractinoplanes tereljensis</name>
    <dbReference type="NCBI Taxonomy" id="571912"/>
    <lineage>
        <taxon>Bacteria</taxon>
        <taxon>Bacillati</taxon>
        <taxon>Actinomycetota</taxon>
        <taxon>Actinomycetes</taxon>
        <taxon>Micromonosporales</taxon>
        <taxon>Micromonosporaceae</taxon>
        <taxon>Paractinoplanes</taxon>
    </lineage>
</organism>
<evidence type="ECO:0000256" key="2">
    <source>
        <dbReference type="ARBA" id="ARBA00023015"/>
    </source>
</evidence>
<dbReference type="InterPro" id="IPR005650">
    <property type="entry name" value="BlaI_family"/>
</dbReference>
<keyword evidence="3" id="KW-0238">DNA-binding</keyword>
<dbReference type="EMBL" id="BOMY01000041">
    <property type="protein sequence ID" value="GIF23474.1"/>
    <property type="molecule type" value="Genomic_DNA"/>
</dbReference>
<dbReference type="GO" id="GO:0003677">
    <property type="term" value="F:DNA binding"/>
    <property type="evidence" value="ECO:0007669"/>
    <property type="project" value="UniProtKB-KW"/>
</dbReference>
<dbReference type="Proteomes" id="UP000623608">
    <property type="component" value="Unassembled WGS sequence"/>
</dbReference>
<dbReference type="Pfam" id="PF03965">
    <property type="entry name" value="Penicillinase_R"/>
    <property type="match status" value="1"/>
</dbReference>
<evidence type="ECO:0000256" key="4">
    <source>
        <dbReference type="ARBA" id="ARBA00023163"/>
    </source>
</evidence>
<evidence type="ECO:0000313" key="5">
    <source>
        <dbReference type="EMBL" id="GIF23474.1"/>
    </source>
</evidence>
<keyword evidence="4" id="KW-0804">Transcription</keyword>
<dbReference type="AlphaFoldDB" id="A0A919NT50"/>
<comment type="caution">
    <text evidence="5">The sequence shown here is derived from an EMBL/GenBank/DDBJ whole genome shotgun (WGS) entry which is preliminary data.</text>
</comment>
<keyword evidence="2" id="KW-0805">Transcription regulation</keyword>
<name>A0A919NT50_9ACTN</name>
<evidence type="ECO:0000313" key="6">
    <source>
        <dbReference type="Proteomes" id="UP000623608"/>
    </source>
</evidence>
<dbReference type="GO" id="GO:0045892">
    <property type="term" value="P:negative regulation of DNA-templated transcription"/>
    <property type="evidence" value="ECO:0007669"/>
    <property type="project" value="InterPro"/>
</dbReference>
<dbReference type="SUPFAM" id="SSF46785">
    <property type="entry name" value="Winged helix' DNA-binding domain"/>
    <property type="match status" value="1"/>
</dbReference>
<dbReference type="InterPro" id="IPR036390">
    <property type="entry name" value="WH_DNA-bd_sf"/>
</dbReference>
<dbReference type="Gene3D" id="1.10.10.10">
    <property type="entry name" value="Winged helix-like DNA-binding domain superfamily/Winged helix DNA-binding domain"/>
    <property type="match status" value="1"/>
</dbReference>
<dbReference type="InterPro" id="IPR036388">
    <property type="entry name" value="WH-like_DNA-bd_sf"/>
</dbReference>
<dbReference type="RefSeq" id="WP_275422973.1">
    <property type="nucleotide sequence ID" value="NZ_BOMY01000041.1"/>
</dbReference>